<dbReference type="GO" id="GO:0005737">
    <property type="term" value="C:cytoplasm"/>
    <property type="evidence" value="ECO:0007669"/>
    <property type="project" value="TreeGrafter"/>
</dbReference>
<feature type="domain" description="Thiamine phosphate synthase/TenI" evidence="4">
    <location>
        <begin position="7"/>
        <end position="176"/>
    </location>
</feature>
<evidence type="ECO:0000256" key="1">
    <source>
        <dbReference type="ARBA" id="ARBA00003814"/>
    </source>
</evidence>
<dbReference type="InterPro" id="IPR013785">
    <property type="entry name" value="Aldolase_TIM"/>
</dbReference>
<dbReference type="Gene3D" id="3.20.20.70">
    <property type="entry name" value="Aldolase class I"/>
    <property type="match status" value="1"/>
</dbReference>
<comment type="pathway">
    <text evidence="2">Cofactor biosynthesis; thiamine diphosphate biosynthesis.</text>
</comment>
<dbReference type="EMBL" id="FNBT01000009">
    <property type="protein sequence ID" value="SDF96281.1"/>
    <property type="molecule type" value="Genomic_DNA"/>
</dbReference>
<dbReference type="PANTHER" id="PTHR20857">
    <property type="entry name" value="THIAMINE-PHOSPHATE PYROPHOSPHORYLASE"/>
    <property type="match status" value="1"/>
</dbReference>
<dbReference type="STRING" id="1550231.SAMN05660662_3956"/>
<evidence type="ECO:0000256" key="3">
    <source>
        <dbReference type="ARBA" id="ARBA00022977"/>
    </source>
</evidence>
<dbReference type="GO" id="GO:0009228">
    <property type="term" value="P:thiamine biosynthetic process"/>
    <property type="evidence" value="ECO:0007669"/>
    <property type="project" value="UniProtKB-KW"/>
</dbReference>
<organism evidence="5 6">
    <name type="scientific">Blastococcus aurantiacus</name>
    <dbReference type="NCBI Taxonomy" id="1550231"/>
    <lineage>
        <taxon>Bacteria</taxon>
        <taxon>Bacillati</taxon>
        <taxon>Actinomycetota</taxon>
        <taxon>Actinomycetes</taxon>
        <taxon>Geodermatophilales</taxon>
        <taxon>Geodermatophilaceae</taxon>
        <taxon>Blastococcus</taxon>
    </lineage>
</organism>
<evidence type="ECO:0000259" key="4">
    <source>
        <dbReference type="Pfam" id="PF02581"/>
    </source>
</evidence>
<dbReference type="AlphaFoldDB" id="A0A1G7QCJ8"/>
<keyword evidence="3" id="KW-0784">Thiamine biosynthesis</keyword>
<sequence>MSLPRLLVLTDRTQCAGPLVQAVATAVDCGARAVVLREKDLPEDARRELGDQLRAVLDPVGGLLIHGGLAGGSGSEAVHLSGSDPFPAVRPRLVGRSCHSADELARAGEEGCDLVTISPVFATSSKPGYGPALGLDGLARLLPGAPRAFALGGIRPEDVPGCLGAGAYGVAVMGAVMRDPRTMRGYVSALRDLPAGEATYPT</sequence>
<dbReference type="InterPro" id="IPR036206">
    <property type="entry name" value="ThiamineP_synth_sf"/>
</dbReference>
<proteinExistence type="predicted"/>
<dbReference type="GO" id="GO:0004789">
    <property type="term" value="F:thiamine-phosphate diphosphorylase activity"/>
    <property type="evidence" value="ECO:0007669"/>
    <property type="project" value="TreeGrafter"/>
</dbReference>
<dbReference type="SUPFAM" id="SSF51391">
    <property type="entry name" value="Thiamin phosphate synthase"/>
    <property type="match status" value="1"/>
</dbReference>
<dbReference type="PANTHER" id="PTHR20857:SF15">
    <property type="entry name" value="THIAMINE-PHOSPHATE SYNTHASE"/>
    <property type="match status" value="1"/>
</dbReference>
<evidence type="ECO:0000256" key="2">
    <source>
        <dbReference type="ARBA" id="ARBA00004948"/>
    </source>
</evidence>
<dbReference type="RefSeq" id="WP_091770517.1">
    <property type="nucleotide sequence ID" value="NZ_FNBT01000009.1"/>
</dbReference>
<dbReference type="InterPro" id="IPR022998">
    <property type="entry name" value="ThiamineP_synth_TenI"/>
</dbReference>
<protein>
    <submittedName>
        <fullName evidence="5">Thiamine-phosphate pyrophosphorylase</fullName>
    </submittedName>
</protein>
<gene>
    <name evidence="5" type="ORF">SAMN05660662_3956</name>
</gene>
<dbReference type="Proteomes" id="UP000199406">
    <property type="component" value="Unassembled WGS sequence"/>
</dbReference>
<accession>A0A1G7QCJ8</accession>
<dbReference type="CDD" id="cd00564">
    <property type="entry name" value="TMP_TenI"/>
    <property type="match status" value="1"/>
</dbReference>
<comment type="function">
    <text evidence="1">Condenses 4-methyl-5-(beta-hydroxyethyl)thiazole monophosphate (THZ-P) and 2-methyl-4-amino-5-hydroxymethyl pyrimidine pyrophosphate (HMP-PP) to form thiamine monophosphate (TMP).</text>
</comment>
<dbReference type="OrthoDB" id="3191080at2"/>
<dbReference type="Pfam" id="PF02581">
    <property type="entry name" value="TMP-TENI"/>
    <property type="match status" value="1"/>
</dbReference>
<evidence type="ECO:0000313" key="5">
    <source>
        <dbReference type="EMBL" id="SDF96281.1"/>
    </source>
</evidence>
<keyword evidence="6" id="KW-1185">Reference proteome</keyword>
<name>A0A1G7QCJ8_9ACTN</name>
<evidence type="ECO:0000313" key="6">
    <source>
        <dbReference type="Proteomes" id="UP000199406"/>
    </source>
</evidence>
<reference evidence="6" key="1">
    <citation type="submission" date="2016-10" db="EMBL/GenBank/DDBJ databases">
        <authorList>
            <person name="Varghese N."/>
            <person name="Submissions S."/>
        </authorList>
    </citation>
    <scope>NUCLEOTIDE SEQUENCE [LARGE SCALE GENOMIC DNA]</scope>
    <source>
        <strain evidence="6">DSM 44268</strain>
    </source>
</reference>